<evidence type="ECO:0000259" key="7">
    <source>
        <dbReference type="Pfam" id="PF23598"/>
    </source>
</evidence>
<reference evidence="9" key="1">
    <citation type="submission" date="2020-10" db="EMBL/GenBank/DDBJ databases">
        <authorList>
            <person name="Han B."/>
            <person name="Lu T."/>
            <person name="Zhao Q."/>
            <person name="Huang X."/>
            <person name="Zhao Y."/>
        </authorList>
    </citation>
    <scope>NUCLEOTIDE SEQUENCE</scope>
</reference>
<comment type="caution">
    <text evidence="9">The sequence shown here is derived from an EMBL/GenBank/DDBJ whole genome shotgun (WGS) entry which is preliminary data.</text>
</comment>
<evidence type="ECO:0000256" key="4">
    <source>
        <dbReference type="SAM" id="MobiDB-lite"/>
    </source>
</evidence>
<dbReference type="Gene3D" id="3.80.10.10">
    <property type="entry name" value="Ribonuclease Inhibitor"/>
    <property type="match status" value="4"/>
</dbReference>
<dbReference type="EMBL" id="CAJGYO010000005">
    <property type="protein sequence ID" value="CAD6227853.1"/>
    <property type="molecule type" value="Genomic_DNA"/>
</dbReference>
<dbReference type="Pfam" id="PF23559">
    <property type="entry name" value="WHD_DRP"/>
    <property type="match status" value="1"/>
</dbReference>
<accession>A0A811NTA7</accession>
<evidence type="ECO:0000259" key="8">
    <source>
        <dbReference type="Pfam" id="PF25019"/>
    </source>
</evidence>
<dbReference type="GO" id="GO:0042742">
    <property type="term" value="P:defense response to bacterium"/>
    <property type="evidence" value="ECO:0007669"/>
    <property type="project" value="UniProtKB-ARBA"/>
</dbReference>
<dbReference type="Gene3D" id="1.10.8.430">
    <property type="entry name" value="Helical domain of apoptotic protease-activating factors"/>
    <property type="match status" value="1"/>
</dbReference>
<evidence type="ECO:0000259" key="5">
    <source>
        <dbReference type="Pfam" id="PF00931"/>
    </source>
</evidence>
<evidence type="ECO:0000313" key="9">
    <source>
        <dbReference type="EMBL" id="CAD6227853.1"/>
    </source>
</evidence>
<dbReference type="FunFam" id="1.10.10.10:FF:000322">
    <property type="entry name" value="Probable disease resistance protein At1g63360"/>
    <property type="match status" value="1"/>
</dbReference>
<dbReference type="PRINTS" id="PR00364">
    <property type="entry name" value="DISEASERSIST"/>
</dbReference>
<dbReference type="CDD" id="cd00303">
    <property type="entry name" value="retropepsin_like"/>
    <property type="match status" value="1"/>
</dbReference>
<dbReference type="PROSITE" id="PS51450">
    <property type="entry name" value="LRR"/>
    <property type="match status" value="1"/>
</dbReference>
<dbReference type="InterPro" id="IPR056789">
    <property type="entry name" value="LRR_R13L1-DRL21"/>
</dbReference>
<proteinExistence type="predicted"/>
<keyword evidence="1" id="KW-0433">Leucine-rich repeat</keyword>
<organism evidence="9 10">
    <name type="scientific">Miscanthus lutarioriparius</name>
    <dbReference type="NCBI Taxonomy" id="422564"/>
    <lineage>
        <taxon>Eukaryota</taxon>
        <taxon>Viridiplantae</taxon>
        <taxon>Streptophyta</taxon>
        <taxon>Embryophyta</taxon>
        <taxon>Tracheophyta</taxon>
        <taxon>Spermatophyta</taxon>
        <taxon>Magnoliopsida</taxon>
        <taxon>Liliopsida</taxon>
        <taxon>Poales</taxon>
        <taxon>Poaceae</taxon>
        <taxon>PACMAD clade</taxon>
        <taxon>Panicoideae</taxon>
        <taxon>Andropogonodae</taxon>
        <taxon>Andropogoneae</taxon>
        <taxon>Saccharinae</taxon>
        <taxon>Miscanthus</taxon>
    </lineage>
</organism>
<evidence type="ECO:0000256" key="2">
    <source>
        <dbReference type="ARBA" id="ARBA00022737"/>
    </source>
</evidence>
<keyword evidence="3" id="KW-0611">Plant defense</keyword>
<dbReference type="GO" id="GO:0009626">
    <property type="term" value="P:plant-type hypersensitive response"/>
    <property type="evidence" value="ECO:0007669"/>
    <property type="project" value="UniProtKB-ARBA"/>
</dbReference>
<feature type="domain" description="Disease resistance R13L4/SHOC-2-like LRR" evidence="7">
    <location>
        <begin position="491"/>
        <end position="630"/>
    </location>
</feature>
<gene>
    <name evidence="9" type="ORF">NCGR_LOCUS18795</name>
</gene>
<dbReference type="PANTHER" id="PTHR36766:SF73">
    <property type="entry name" value="NB-ARC DOMAIN-CONTAINING PROTEIN"/>
    <property type="match status" value="1"/>
</dbReference>
<feature type="domain" description="NB-ARC" evidence="5">
    <location>
        <begin position="55"/>
        <end position="219"/>
    </location>
</feature>
<dbReference type="InterPro" id="IPR027417">
    <property type="entry name" value="P-loop_NTPase"/>
</dbReference>
<dbReference type="InterPro" id="IPR058922">
    <property type="entry name" value="WHD_DRP"/>
</dbReference>
<feature type="domain" description="Disease resistance protein winged helix" evidence="6">
    <location>
        <begin position="311"/>
        <end position="385"/>
    </location>
</feature>
<dbReference type="Pfam" id="PF23598">
    <property type="entry name" value="LRR_14"/>
    <property type="match status" value="1"/>
</dbReference>
<dbReference type="InterPro" id="IPR055414">
    <property type="entry name" value="LRR_R13L4/SHOC2-like"/>
</dbReference>
<dbReference type="OrthoDB" id="5986190at2759"/>
<dbReference type="Pfam" id="PF25019">
    <property type="entry name" value="LRR_R13L1-DRL21"/>
    <property type="match status" value="1"/>
</dbReference>
<evidence type="ECO:0000256" key="1">
    <source>
        <dbReference type="ARBA" id="ARBA00022614"/>
    </source>
</evidence>
<dbReference type="InterPro" id="IPR042197">
    <property type="entry name" value="Apaf_helical"/>
</dbReference>
<feature type="compositionally biased region" description="Polar residues" evidence="4">
    <location>
        <begin position="1218"/>
        <end position="1229"/>
    </location>
</feature>
<dbReference type="Gene3D" id="3.40.50.300">
    <property type="entry name" value="P-loop containing nucleotide triphosphate hydrolases"/>
    <property type="match status" value="1"/>
</dbReference>
<keyword evidence="10" id="KW-1185">Reference proteome</keyword>
<dbReference type="InterPro" id="IPR002182">
    <property type="entry name" value="NB-ARC"/>
</dbReference>
<dbReference type="SUPFAM" id="SSF52540">
    <property type="entry name" value="P-loop containing nucleoside triphosphate hydrolases"/>
    <property type="match status" value="1"/>
</dbReference>
<dbReference type="Proteomes" id="UP000604825">
    <property type="component" value="Unassembled WGS sequence"/>
</dbReference>
<dbReference type="Pfam" id="PF13855">
    <property type="entry name" value="LRR_8"/>
    <property type="match status" value="1"/>
</dbReference>
<dbReference type="SUPFAM" id="SSF52058">
    <property type="entry name" value="L domain-like"/>
    <property type="match status" value="2"/>
</dbReference>
<feature type="domain" description="R13L1/DRL21-like LRR repeat region" evidence="8">
    <location>
        <begin position="750"/>
        <end position="864"/>
    </location>
</feature>
<evidence type="ECO:0000256" key="3">
    <source>
        <dbReference type="ARBA" id="ARBA00022821"/>
    </source>
</evidence>
<protein>
    <recommendedName>
        <fullName evidence="11">NB-ARC domain-containing protein</fullName>
    </recommendedName>
</protein>
<dbReference type="InterPro" id="IPR032675">
    <property type="entry name" value="LRR_dom_sf"/>
</dbReference>
<dbReference type="Gene3D" id="1.10.10.10">
    <property type="entry name" value="Winged helix-like DNA-binding domain superfamily/Winged helix DNA-binding domain"/>
    <property type="match status" value="1"/>
</dbReference>
<dbReference type="InterPro" id="IPR003591">
    <property type="entry name" value="Leu-rich_rpt_typical-subtyp"/>
</dbReference>
<keyword evidence="2" id="KW-0677">Repeat</keyword>
<name>A0A811NTA7_9POAL</name>
<dbReference type="SMART" id="SM00369">
    <property type="entry name" value="LRR_TYP"/>
    <property type="match status" value="4"/>
</dbReference>
<dbReference type="Pfam" id="PF00931">
    <property type="entry name" value="NB-ARC"/>
    <property type="match status" value="1"/>
</dbReference>
<dbReference type="Pfam" id="PF00560">
    <property type="entry name" value="LRR_1"/>
    <property type="match status" value="1"/>
</dbReference>
<evidence type="ECO:0000313" key="10">
    <source>
        <dbReference type="Proteomes" id="UP000604825"/>
    </source>
</evidence>
<dbReference type="InterPro" id="IPR036388">
    <property type="entry name" value="WH-like_DNA-bd_sf"/>
</dbReference>
<dbReference type="GO" id="GO:0002758">
    <property type="term" value="P:innate immune response-activating signaling pathway"/>
    <property type="evidence" value="ECO:0007669"/>
    <property type="project" value="UniProtKB-ARBA"/>
</dbReference>
<evidence type="ECO:0008006" key="11">
    <source>
        <dbReference type="Google" id="ProtNLM"/>
    </source>
</evidence>
<evidence type="ECO:0000259" key="6">
    <source>
        <dbReference type="Pfam" id="PF23559"/>
    </source>
</evidence>
<dbReference type="PANTHER" id="PTHR36766">
    <property type="entry name" value="PLANT BROAD-SPECTRUM MILDEW RESISTANCE PROTEIN RPW8"/>
    <property type="match status" value="1"/>
</dbReference>
<sequence>MHNNKIEVRDLPKDITGPNQNINLMSSPSFSEVEFFDARETSSDVVEELIVGRTEEKEKIMTSLLLVMSENLVILPIHGIGGIGKTTFARLIYNDTKFRYYSHVWVNVSQRFDLNKIGESIISQLCEKESQANERQMTHSCLMKLLSGKKIIIVLDDLWEDNHFQLQELKDALYHDESNIIILVTTRSDRVALRICSNLQPYKILPLTNDMCWDIIKQRSGFETRDDKEQLTSIGQEIARKCGGVPLAARSLGFTLRNVNFDQWMKVKDNEIWNESVLGDASLPNQVLASLMLSYSYMAPCLKICFTYCAIFPKGHKIVKEDLIYQWISLGFIKTTQLLSILQICEKYVMQLLGLSFIQLYPKSSDLYHEQVEIFSMHDLVHDLAISLLGNQVLDQSKQGNSRGSSCQYALLADCSKPLELCLTSRARLIAMRFLECRSTELRGAAFAPARSLRVLDLSECSILKLPQSIGQLRQLRYLNAPGVQDRMLPESITELSHLIYLNIQGSSTISALPESIGEMASLIHLDLSRCNGIYQLPVSFRNLENLVHLNLSGCYNMSGVTASLGSLSRLEHLSLYCCMIDGDLAKALGGLTELQSLNLSRVVCSGNHCKGLGQVLVNLSKLRYLNIQDFLHKAGGDSFLEFIIRLSNLEHLDLSSNNLRSIPETIENLSSLQTLDLSHCINLERLPASISGIDSLKFLNVASCYMLDESTLPQYYKNSAMLLPRFVVHSGYGESSSNLFQLEFENPTVLEINRLENVKSAEEAQRIKLVDKQNIQDLKLLWTRDAERFVDDTELLKRLVPPPSVENFRLEGYTSISFPSWMMDIVIYLPHLVEISLYDLPSCNNLPPLGQLPNLKSLCIGGMDSIRKIDQDLYGGIRAFPQLESIQLAEMKCLEDWNTSYPSPSGEDGSNELVFPTLNYIEIANCPKVRYKRFSPLTKRMVINGSDQVILSSWEFRGHVGASSLAATTELYVEHCAAPLHQWRLLLHLPYLNFLEITQCSDLTCSSTDLLPCLASLKTISFKDCKFVEALPDWLGDLTSLKALAITDCEGFKALPESIQQLTCLQRLKIDGCPELVQLPCLPSVESLLVRQCKTIAELPERLGDHTSLKELILVNCEGIKTLPESIQQVTCFQRLTINACPELVQWFKSEENKMKLPQIKEIIKEVERTELAAFHLQGQHSHGSSASKGTQALHLSKRSRQLSGNVSAQRRHRTYSKTSQQPNKQPYSSIEQALDHITVAVANDDRIGNVGIYRNINIQIDTELINIDCYSIPLRGYDFVLGVNWLSFLGPIIWDFQNLIMKFWRQGK</sequence>
<feature type="region of interest" description="Disordered" evidence="4">
    <location>
        <begin position="1199"/>
        <end position="1229"/>
    </location>
</feature>
<dbReference type="InterPro" id="IPR001611">
    <property type="entry name" value="Leu-rich_rpt"/>
</dbReference>
<dbReference type="GO" id="GO:0043531">
    <property type="term" value="F:ADP binding"/>
    <property type="evidence" value="ECO:0007669"/>
    <property type="project" value="InterPro"/>
</dbReference>